<dbReference type="AlphaFoldDB" id="F4XI93"/>
<keyword evidence="7 10" id="KW-0119">Carbohydrate metabolism</keyword>
<comment type="similarity">
    <text evidence="2 10">Belongs to the disproportionating enzyme family.</text>
</comment>
<comment type="catalytic activity">
    <reaction evidence="1 10">
        <text>Transfers a segment of a (1-&gt;4)-alpha-D-glucan to a new position in an acceptor, which may be glucose or a (1-&gt;4)-alpha-D-glucan.</text>
        <dbReference type="EC" id="2.4.1.25"/>
    </reaction>
</comment>
<evidence type="ECO:0000256" key="1">
    <source>
        <dbReference type="ARBA" id="ARBA00000439"/>
    </source>
</evidence>
<evidence type="ECO:0000256" key="3">
    <source>
        <dbReference type="ARBA" id="ARBA00012560"/>
    </source>
</evidence>
<evidence type="ECO:0000256" key="10">
    <source>
        <dbReference type="RuleBase" id="RU361207"/>
    </source>
</evidence>
<proteinExistence type="inferred from homology"/>
<evidence type="ECO:0000256" key="2">
    <source>
        <dbReference type="ARBA" id="ARBA00005684"/>
    </source>
</evidence>
<keyword evidence="6 10" id="KW-0808">Transferase</keyword>
<evidence type="ECO:0000256" key="5">
    <source>
        <dbReference type="ARBA" id="ARBA00022676"/>
    </source>
</evidence>
<dbReference type="HOGENOM" id="CLU_014132_1_0_3"/>
<evidence type="ECO:0000256" key="4">
    <source>
        <dbReference type="ARBA" id="ARBA00020295"/>
    </source>
</evidence>
<evidence type="ECO:0000256" key="9">
    <source>
        <dbReference type="ARBA" id="ARBA00031501"/>
    </source>
</evidence>
<organism evidence="11 12">
    <name type="scientific">Moorena producens 3L</name>
    <dbReference type="NCBI Taxonomy" id="489825"/>
    <lineage>
        <taxon>Bacteria</taxon>
        <taxon>Bacillati</taxon>
        <taxon>Cyanobacteriota</taxon>
        <taxon>Cyanophyceae</taxon>
        <taxon>Coleofasciculales</taxon>
        <taxon>Coleofasciculaceae</taxon>
        <taxon>Moorena</taxon>
    </lineage>
</organism>
<evidence type="ECO:0000313" key="11">
    <source>
        <dbReference type="EMBL" id="EGJ35626.1"/>
    </source>
</evidence>
<dbReference type="Gene3D" id="3.20.20.80">
    <property type="entry name" value="Glycosidases"/>
    <property type="match status" value="1"/>
</dbReference>
<dbReference type="eggNOG" id="COG1640">
    <property type="taxonomic scope" value="Bacteria"/>
</dbReference>
<keyword evidence="5 10" id="KW-0328">Glycosyltransferase</keyword>
<dbReference type="GO" id="GO:0005975">
    <property type="term" value="P:carbohydrate metabolic process"/>
    <property type="evidence" value="ECO:0007669"/>
    <property type="project" value="InterPro"/>
</dbReference>
<dbReference type="NCBIfam" id="TIGR00217">
    <property type="entry name" value="malQ"/>
    <property type="match status" value="1"/>
</dbReference>
<protein>
    <recommendedName>
        <fullName evidence="4 10">4-alpha-glucanotransferase</fullName>
        <ecNumber evidence="3 10">2.4.1.25</ecNumber>
    </recommendedName>
    <alternativeName>
        <fullName evidence="8 10">Amylomaltase</fullName>
    </alternativeName>
    <alternativeName>
        <fullName evidence="9 10">Disproportionating enzyme</fullName>
    </alternativeName>
</protein>
<dbReference type="NCBIfam" id="NF011079">
    <property type="entry name" value="PRK14508.1-2"/>
    <property type="match status" value="1"/>
</dbReference>
<accession>F4XI93</accession>
<evidence type="ECO:0000256" key="8">
    <source>
        <dbReference type="ARBA" id="ARBA00031423"/>
    </source>
</evidence>
<dbReference type="EMBL" id="GL890816">
    <property type="protein sequence ID" value="EGJ35626.1"/>
    <property type="molecule type" value="Genomic_DNA"/>
</dbReference>
<evidence type="ECO:0000256" key="6">
    <source>
        <dbReference type="ARBA" id="ARBA00022679"/>
    </source>
</evidence>
<name>F4XI93_9CYAN</name>
<evidence type="ECO:0000313" key="12">
    <source>
        <dbReference type="Proteomes" id="UP000003959"/>
    </source>
</evidence>
<dbReference type="PANTHER" id="PTHR32438:SF5">
    <property type="entry name" value="4-ALPHA-GLUCANOTRANSFERASE DPE1, CHLOROPLASTIC_AMYLOPLASTIC"/>
    <property type="match status" value="1"/>
</dbReference>
<dbReference type="Pfam" id="PF02446">
    <property type="entry name" value="Glyco_hydro_77"/>
    <property type="match status" value="1"/>
</dbReference>
<keyword evidence="12" id="KW-1185">Reference proteome</keyword>
<gene>
    <name evidence="11" type="ORF">LYNGBM3L_01550</name>
</gene>
<dbReference type="SUPFAM" id="SSF51445">
    <property type="entry name" value="(Trans)glycosidases"/>
    <property type="match status" value="1"/>
</dbReference>
<sequence length="517" mass="59604">MIQRREYVNIVDRFFMPFPRSSGLLLHPTSLPSPFGIGDLGLQAYQFIDFLAQSAQQYWQILPLGPIGYGNSPYGSYSAMAGNPLLISPEQLQKQGLLKDEDFANLPEFPLDSVDYNQVIQTKMPLLYQACDRFRANASPQQHHKFTEFCQAKASWLEDYALFMAVRDVFDQSSWHTWERDIAMAQPKAVEYWRQKLQDEIYFYKYLQFEFFCQWSALTQYANHHQIQIIGDIPIYVAHDSADVWAHREIFAIDHETGEPTLMAGVPPDYFSATGQLWGNPVYNWEQLQADNFRWWIQRFQTILEYVDIVRIDHFRGFEAYWQVKQGETTAITGEWVKAPGKEFFEVLQDKLGNLPIIAEDLGIITSEVEALRSRFQFPGMKILQFAFSGGSSNPYLPFNYIQNCVVYTGTHDNDTTVGWFKKLSAEDKQIIINYSGPVSQEGIHWDLIRLALSSIANQAIIPVQDILGLDTDARMNFPSTVEGNWQWRYQPNALSEELANRLKILTHTYGRAPSSD</sequence>
<dbReference type="InterPro" id="IPR017853">
    <property type="entry name" value="GH"/>
</dbReference>
<dbReference type="InterPro" id="IPR003385">
    <property type="entry name" value="Glyco_hydro_77"/>
</dbReference>
<reference evidence="12" key="1">
    <citation type="journal article" date="2011" name="Proc. Natl. Acad. Sci. U.S.A.">
        <title>Genomic insights into the physiology and ecology of the marine filamentous cyanobacterium Lyngbya majuscula.</title>
        <authorList>
            <person name="Jones A.C."/>
            <person name="Monroe E.A."/>
            <person name="Podell S."/>
            <person name="Hess W.R."/>
            <person name="Klages S."/>
            <person name="Esquenazi E."/>
            <person name="Niessen S."/>
            <person name="Hoover H."/>
            <person name="Rothmann M."/>
            <person name="Lasken R.S."/>
            <person name="Yates J.R.III."/>
            <person name="Reinhardt R."/>
            <person name="Kube M."/>
            <person name="Burkart M.D."/>
            <person name="Allen E.E."/>
            <person name="Dorrestein P.C."/>
            <person name="Gerwick W.H."/>
            <person name="Gerwick L."/>
        </authorList>
    </citation>
    <scope>NUCLEOTIDE SEQUENCE [LARGE SCALE GENOMIC DNA]</scope>
    <source>
        <strain evidence="12">3L</strain>
    </source>
</reference>
<evidence type="ECO:0000256" key="7">
    <source>
        <dbReference type="ARBA" id="ARBA00023277"/>
    </source>
</evidence>
<dbReference type="PANTHER" id="PTHR32438">
    <property type="entry name" value="4-ALPHA-GLUCANOTRANSFERASE DPE1, CHLOROPLASTIC/AMYLOPLASTIC"/>
    <property type="match status" value="1"/>
</dbReference>
<dbReference type="Proteomes" id="UP000003959">
    <property type="component" value="Unassembled WGS sequence"/>
</dbReference>
<dbReference type="GO" id="GO:0004134">
    <property type="term" value="F:4-alpha-glucanotransferase activity"/>
    <property type="evidence" value="ECO:0007669"/>
    <property type="project" value="UniProtKB-EC"/>
</dbReference>
<dbReference type="NCBIfam" id="NF011080">
    <property type="entry name" value="PRK14508.1-3"/>
    <property type="match status" value="1"/>
</dbReference>
<dbReference type="EC" id="2.4.1.25" evidence="3 10"/>